<gene>
    <name evidence="1" type="ORF">LTS18_006268</name>
</gene>
<keyword evidence="2" id="KW-1185">Reference proteome</keyword>
<dbReference type="EMBL" id="JAWDJW010007842">
    <property type="protein sequence ID" value="KAK3061443.1"/>
    <property type="molecule type" value="Genomic_DNA"/>
</dbReference>
<comment type="caution">
    <text evidence="1">The sequence shown here is derived from an EMBL/GenBank/DDBJ whole genome shotgun (WGS) entry which is preliminary data.</text>
</comment>
<reference evidence="1" key="1">
    <citation type="submission" date="2024-09" db="EMBL/GenBank/DDBJ databases">
        <title>Black Yeasts Isolated from many extreme environments.</title>
        <authorList>
            <person name="Coleine C."/>
            <person name="Stajich J.E."/>
            <person name="Selbmann L."/>
        </authorList>
    </citation>
    <scope>NUCLEOTIDE SEQUENCE</scope>
    <source>
        <strain evidence="1">CCFEE 5737</strain>
    </source>
</reference>
<organism evidence="1 2">
    <name type="scientific">Coniosporium uncinatum</name>
    <dbReference type="NCBI Taxonomy" id="93489"/>
    <lineage>
        <taxon>Eukaryota</taxon>
        <taxon>Fungi</taxon>
        <taxon>Dikarya</taxon>
        <taxon>Ascomycota</taxon>
        <taxon>Pezizomycotina</taxon>
        <taxon>Dothideomycetes</taxon>
        <taxon>Dothideomycetes incertae sedis</taxon>
        <taxon>Coniosporium</taxon>
    </lineage>
</organism>
<sequence>MSDNFIRILRTACENGHFPKIESLHVIDTVSWARSSMLQYDVLARRKIVKNETVCMPTRLLCGPGLDEIMVRTPHGDFFSTECELAALAEGNSGWAEAMVSPPYASRTASTDNAEHGWRAPRCYMTKKVEEDGVILAPDPFIPFTNAMAEGLEPRQSLYDREALTGQRLIDVETRPGVVGVFSMREDIPWGWEWAAERQELVRTVEEDEEEDEEEEEEEEEEDEDAA</sequence>
<evidence type="ECO:0000313" key="1">
    <source>
        <dbReference type="EMBL" id="KAK3061443.1"/>
    </source>
</evidence>
<evidence type="ECO:0000313" key="2">
    <source>
        <dbReference type="Proteomes" id="UP001186974"/>
    </source>
</evidence>
<name>A0ACC3D460_9PEZI</name>
<dbReference type="Proteomes" id="UP001186974">
    <property type="component" value="Unassembled WGS sequence"/>
</dbReference>
<proteinExistence type="predicted"/>
<protein>
    <submittedName>
        <fullName evidence="1">Uncharacterized protein</fullName>
    </submittedName>
</protein>
<accession>A0ACC3D460</accession>